<protein>
    <submittedName>
        <fullName evidence="1">Uncharacterized protein</fullName>
    </submittedName>
</protein>
<reference evidence="1" key="1">
    <citation type="submission" date="2020-01" db="EMBL/GenBank/DDBJ databases">
        <authorList>
            <person name="Rat A."/>
        </authorList>
    </citation>
    <scope>NUCLEOTIDE SEQUENCE</scope>
    <source>
        <strain evidence="1">LMG 31161</strain>
    </source>
</reference>
<dbReference type="AlphaFoldDB" id="A0A9X9WJG2"/>
<reference evidence="2 3" key="2">
    <citation type="submission" date="2020-02" db="EMBL/GenBank/DDBJ databases">
        <authorList>
            <person name="Sun Q."/>
            <person name="Inoue M."/>
        </authorList>
    </citation>
    <scope>NUCLEOTIDE SEQUENCE [LARGE SCALE GENOMIC DNA]</scope>
    <source>
        <strain evidence="2 3">KCTC 22478</strain>
    </source>
</reference>
<dbReference type="RefSeq" id="WP_168042152.1">
    <property type="nucleotide sequence ID" value="NZ_JAAEDK010000031.1"/>
</dbReference>
<evidence type="ECO:0000313" key="2">
    <source>
        <dbReference type="EMBL" id="NKE18240.1"/>
    </source>
</evidence>
<evidence type="ECO:0000313" key="1">
    <source>
        <dbReference type="EMBL" id="MBR0660472.1"/>
    </source>
</evidence>
<organism evidence="1 4">
    <name type="scientific">Neoroseomonas oryzicola</name>
    <dbReference type="NCBI Taxonomy" id="535904"/>
    <lineage>
        <taxon>Bacteria</taxon>
        <taxon>Pseudomonadati</taxon>
        <taxon>Pseudomonadota</taxon>
        <taxon>Alphaproteobacteria</taxon>
        <taxon>Acetobacterales</taxon>
        <taxon>Acetobacteraceae</taxon>
        <taxon>Neoroseomonas</taxon>
    </lineage>
</organism>
<evidence type="ECO:0000313" key="3">
    <source>
        <dbReference type="Proteomes" id="UP000746741"/>
    </source>
</evidence>
<reference evidence="1" key="3">
    <citation type="journal article" date="2021" name="Syst. Appl. Microbiol.">
        <title>Roseomonas hellenica sp. nov., isolated from roots of wild-growing Alkanna tinctoria.</title>
        <authorList>
            <person name="Rat A."/>
            <person name="Naranjo H.D."/>
            <person name="Lebbe L."/>
            <person name="Cnockaert M."/>
            <person name="Krigas N."/>
            <person name="Grigoriadou K."/>
            <person name="Maloupa E."/>
            <person name="Willems A."/>
        </authorList>
    </citation>
    <scope>NUCLEOTIDE SEQUENCE</scope>
    <source>
        <strain evidence="1">LMG 31161</strain>
    </source>
</reference>
<gene>
    <name evidence="2" type="ORF">GWK15_14905</name>
    <name evidence="1" type="ORF">GXW75_14525</name>
</gene>
<comment type="caution">
    <text evidence="1">The sequence shown here is derived from an EMBL/GenBank/DDBJ whole genome shotgun (WGS) entry which is preliminary data.</text>
</comment>
<dbReference type="EMBL" id="JAAVUP010000004">
    <property type="protein sequence ID" value="NKE18240.1"/>
    <property type="molecule type" value="Genomic_DNA"/>
</dbReference>
<accession>A0A9X9WJG2</accession>
<keyword evidence="3" id="KW-1185">Reference proteome</keyword>
<evidence type="ECO:0000313" key="4">
    <source>
        <dbReference type="Proteomes" id="UP001138708"/>
    </source>
</evidence>
<dbReference type="EMBL" id="JAAEDK010000031">
    <property type="protein sequence ID" value="MBR0660472.1"/>
    <property type="molecule type" value="Genomic_DNA"/>
</dbReference>
<proteinExistence type="predicted"/>
<dbReference type="Proteomes" id="UP001138708">
    <property type="component" value="Unassembled WGS sequence"/>
</dbReference>
<sequence>MTSTPDYDLLAVTYLGAQQAGPRLRDLAFLVAKYRSTNETPGRRSARKADLNAVAGAAGRLQAALGKIDLRSQVEALQLGVERRDELARDAASLASQASKAPAEVSQHQYQTRLTELHRLENLLATVTLGFGALADQQAVATGGGRPERHDALVMGLEWLLGLWKQYRSDAPTMSENAKGFGAFALEMLANDAVGFSAGTVRGGVVEILKSTGSR</sequence>
<dbReference type="Proteomes" id="UP000746741">
    <property type="component" value="Unassembled WGS sequence"/>
</dbReference>
<name>A0A9X9WJG2_9PROT</name>